<protein>
    <submittedName>
        <fullName evidence="3">Uncharacterized protein</fullName>
    </submittedName>
</protein>
<feature type="transmembrane region" description="Helical" evidence="2">
    <location>
        <begin position="34"/>
        <end position="57"/>
    </location>
</feature>
<dbReference type="PANTHER" id="PTHR33287:SF8">
    <property type="entry name" value="TRANSMEMBRANE PROTEIN 188"/>
    <property type="match status" value="1"/>
</dbReference>
<reference evidence="3" key="1">
    <citation type="submission" date="2019-10" db="EMBL/GenBank/DDBJ databases">
        <authorList>
            <person name="Zhang R."/>
            <person name="Pan Y."/>
            <person name="Wang J."/>
            <person name="Ma R."/>
            <person name="Yu S."/>
        </authorList>
    </citation>
    <scope>NUCLEOTIDE SEQUENCE</scope>
    <source>
        <strain evidence="3">LA-IB0</strain>
        <tissue evidence="3">Leaf</tissue>
    </source>
</reference>
<keyword evidence="2" id="KW-0472">Membrane</keyword>
<feature type="transmembrane region" description="Helical" evidence="2">
    <location>
        <begin position="63"/>
        <end position="82"/>
    </location>
</feature>
<evidence type="ECO:0000256" key="1">
    <source>
        <dbReference type="SAM" id="Coils"/>
    </source>
</evidence>
<evidence type="ECO:0000313" key="4">
    <source>
        <dbReference type="Proteomes" id="UP000826271"/>
    </source>
</evidence>
<name>A0AAV6WX75_9LAMI</name>
<evidence type="ECO:0000313" key="3">
    <source>
        <dbReference type="EMBL" id="KAG8375314.1"/>
    </source>
</evidence>
<comment type="caution">
    <text evidence="3">The sequence shown here is derived from an EMBL/GenBank/DDBJ whole genome shotgun (WGS) entry which is preliminary data.</text>
</comment>
<keyword evidence="4" id="KW-1185">Reference proteome</keyword>
<sequence>MDSESLEDLNVNYKELRSLMEILEKRIQYLQSNAGQLAGAYVIFEGIMYFQVLLSSVMVHGTWWIPLCLSAFVSIAFWLSFINSVRDWVRVREQQDRVFMEQERLYQKIYSTRNGPGENSAVQSLAKPFAFVRFQRYACVGAIHCALFSFTLLLSYALLTIPNPHELRWGSKSNPV</sequence>
<feature type="coiled-coil region" evidence="1">
    <location>
        <begin position="6"/>
        <end position="33"/>
    </location>
</feature>
<proteinExistence type="predicted"/>
<keyword evidence="1" id="KW-0175">Coiled coil</keyword>
<organism evidence="3 4">
    <name type="scientific">Buddleja alternifolia</name>
    <dbReference type="NCBI Taxonomy" id="168488"/>
    <lineage>
        <taxon>Eukaryota</taxon>
        <taxon>Viridiplantae</taxon>
        <taxon>Streptophyta</taxon>
        <taxon>Embryophyta</taxon>
        <taxon>Tracheophyta</taxon>
        <taxon>Spermatophyta</taxon>
        <taxon>Magnoliopsida</taxon>
        <taxon>eudicotyledons</taxon>
        <taxon>Gunneridae</taxon>
        <taxon>Pentapetalae</taxon>
        <taxon>asterids</taxon>
        <taxon>lamiids</taxon>
        <taxon>Lamiales</taxon>
        <taxon>Scrophulariaceae</taxon>
        <taxon>Buddlejeae</taxon>
        <taxon>Buddleja</taxon>
    </lineage>
</organism>
<dbReference type="EMBL" id="WHWC01000010">
    <property type="protein sequence ID" value="KAG8375314.1"/>
    <property type="molecule type" value="Genomic_DNA"/>
</dbReference>
<feature type="transmembrane region" description="Helical" evidence="2">
    <location>
        <begin position="137"/>
        <end position="159"/>
    </location>
</feature>
<keyword evidence="2" id="KW-1133">Transmembrane helix</keyword>
<dbReference type="AlphaFoldDB" id="A0AAV6WX75"/>
<dbReference type="Proteomes" id="UP000826271">
    <property type="component" value="Unassembled WGS sequence"/>
</dbReference>
<evidence type="ECO:0000256" key="2">
    <source>
        <dbReference type="SAM" id="Phobius"/>
    </source>
</evidence>
<gene>
    <name evidence="3" type="ORF">BUALT_Bualt10G0087400</name>
</gene>
<keyword evidence="2" id="KW-0812">Transmembrane</keyword>
<dbReference type="PANTHER" id="PTHR33287">
    <property type="entry name" value="OS03G0453550 PROTEIN"/>
    <property type="match status" value="1"/>
</dbReference>
<accession>A0AAV6WX75</accession>